<dbReference type="InterPro" id="IPR027383">
    <property type="entry name" value="Znf_put"/>
</dbReference>
<evidence type="ECO:0000313" key="3">
    <source>
        <dbReference type="EMBL" id="SFQ58634.1"/>
    </source>
</evidence>
<proteinExistence type="predicted"/>
<reference evidence="4" key="1">
    <citation type="submission" date="2016-10" db="EMBL/GenBank/DDBJ databases">
        <authorList>
            <person name="Varghese N."/>
            <person name="Submissions S."/>
        </authorList>
    </citation>
    <scope>NUCLEOTIDE SEQUENCE [LARGE SCALE GENOMIC DNA]</scope>
    <source>
        <strain evidence="4">OR362-8,ATCC BAA-1266,JCM 13504</strain>
    </source>
</reference>
<dbReference type="SUPFAM" id="SSF48371">
    <property type="entry name" value="ARM repeat"/>
    <property type="match status" value="1"/>
</dbReference>
<dbReference type="Proteomes" id="UP000199029">
    <property type="component" value="Unassembled WGS sequence"/>
</dbReference>
<dbReference type="Pfam" id="PF13490">
    <property type="entry name" value="zf-HC2"/>
    <property type="match status" value="1"/>
</dbReference>
<feature type="compositionally biased region" description="Polar residues" evidence="1">
    <location>
        <begin position="285"/>
        <end position="296"/>
    </location>
</feature>
<sequence length="304" mass="33632">MNCERTKEQLVDYLSSQLSSEEQAALQAHLAECADCREELQAVQGVWQTLGKVRVPEPSEHIRTDFYAMLGTFRESAKPAPDYSLKGLWQWWLELQVPLPLLRLVYSACLVGVGLIGGYWLNGQRTSTQSADQQEVAALAAQVGQMRQVMMLALIENPSATKRLKAVNYTKELEAPTARVVEALLSTLNHDDNVNVRLATLEALTPLAQDPTVRLGLVRALKYQDSPLVQTALADAMVQLQDPRSVKPLRELLKQDNLEESVKSKIEQSIQTLSNGRSAEPITPPSNDQTLVSPQPQHAAFVAV</sequence>
<feature type="region of interest" description="Disordered" evidence="1">
    <location>
        <begin position="271"/>
        <end position="297"/>
    </location>
</feature>
<dbReference type="AlphaFoldDB" id="A0A1I5ZQ66"/>
<evidence type="ECO:0000313" key="4">
    <source>
        <dbReference type="Proteomes" id="UP000199029"/>
    </source>
</evidence>
<dbReference type="GO" id="GO:0008270">
    <property type="term" value="F:zinc ion binding"/>
    <property type="evidence" value="ECO:0007669"/>
    <property type="project" value="UniProtKB-KW"/>
</dbReference>
<dbReference type="InterPro" id="IPR016024">
    <property type="entry name" value="ARM-type_fold"/>
</dbReference>
<dbReference type="InterPro" id="IPR041916">
    <property type="entry name" value="Anti_sigma_zinc_sf"/>
</dbReference>
<keyword evidence="3" id="KW-0863">Zinc-finger</keyword>
<feature type="domain" description="Putative zinc-finger" evidence="2">
    <location>
        <begin position="3"/>
        <end position="37"/>
    </location>
</feature>
<dbReference type="Gene3D" id="1.10.10.1320">
    <property type="entry name" value="Anti-sigma factor, zinc-finger domain"/>
    <property type="match status" value="1"/>
</dbReference>
<protein>
    <submittedName>
        <fullName evidence="3">Putative zinc-finger</fullName>
    </submittedName>
</protein>
<evidence type="ECO:0000259" key="2">
    <source>
        <dbReference type="Pfam" id="PF13490"/>
    </source>
</evidence>
<keyword evidence="3" id="KW-0479">Metal-binding</keyword>
<evidence type="ECO:0000256" key="1">
    <source>
        <dbReference type="SAM" id="MobiDB-lite"/>
    </source>
</evidence>
<name>A0A1I5ZQ66_HYMAR</name>
<accession>A0A1I5ZQ66</accession>
<dbReference type="RefSeq" id="WP_092675431.1">
    <property type="nucleotide sequence ID" value="NZ_FOXS01000004.1"/>
</dbReference>
<dbReference type="Gene3D" id="1.25.10.10">
    <property type="entry name" value="Leucine-rich Repeat Variant"/>
    <property type="match status" value="1"/>
</dbReference>
<dbReference type="Pfam" id="PF13646">
    <property type="entry name" value="HEAT_2"/>
    <property type="match status" value="1"/>
</dbReference>
<keyword evidence="3" id="KW-0862">Zinc</keyword>
<dbReference type="InterPro" id="IPR011989">
    <property type="entry name" value="ARM-like"/>
</dbReference>
<gene>
    <name evidence="3" type="ORF">SAMN04515668_3117</name>
</gene>
<organism evidence="3 4">
    <name type="scientific">Hymenobacter arizonensis</name>
    <name type="common">Siccationidurans arizonensis</name>
    <dbReference type="NCBI Taxonomy" id="1227077"/>
    <lineage>
        <taxon>Bacteria</taxon>
        <taxon>Pseudomonadati</taxon>
        <taxon>Bacteroidota</taxon>
        <taxon>Cytophagia</taxon>
        <taxon>Cytophagales</taxon>
        <taxon>Hymenobacteraceae</taxon>
        <taxon>Hymenobacter</taxon>
    </lineage>
</organism>
<dbReference type="EMBL" id="FOXS01000004">
    <property type="protein sequence ID" value="SFQ58634.1"/>
    <property type="molecule type" value="Genomic_DNA"/>
</dbReference>
<keyword evidence="4" id="KW-1185">Reference proteome</keyword>
<dbReference type="OrthoDB" id="978644at2"/>
<dbReference type="STRING" id="1227077.SAMN04515668_3117"/>